<evidence type="ECO:0000313" key="7">
    <source>
        <dbReference type="EMBL" id="PXF43718.1"/>
    </source>
</evidence>
<dbReference type="OrthoDB" id="415696at2759"/>
<dbReference type="NCBIfam" id="TIGR00365">
    <property type="entry name" value="Grx4 family monothiol glutaredoxin"/>
    <property type="match status" value="1"/>
</dbReference>
<keyword evidence="1" id="KW-0001">2Fe-2S</keyword>
<dbReference type="GO" id="GO:0051537">
    <property type="term" value="F:2 iron, 2 sulfur cluster binding"/>
    <property type="evidence" value="ECO:0007669"/>
    <property type="project" value="UniProtKB-KW"/>
</dbReference>
<dbReference type="AlphaFoldDB" id="A0A2V3INR0"/>
<evidence type="ECO:0000256" key="4">
    <source>
        <dbReference type="ARBA" id="ARBA00023014"/>
    </source>
</evidence>
<dbReference type="InterPro" id="IPR002109">
    <property type="entry name" value="Glutaredoxin"/>
</dbReference>
<keyword evidence="2" id="KW-0479">Metal-binding</keyword>
<protein>
    <submittedName>
        <fullName evidence="7">Monothiol glutaredoxin-S12, chloroplastic</fullName>
    </submittedName>
</protein>
<evidence type="ECO:0000256" key="3">
    <source>
        <dbReference type="ARBA" id="ARBA00023004"/>
    </source>
</evidence>
<dbReference type="Gene3D" id="3.40.30.10">
    <property type="entry name" value="Glutaredoxin"/>
    <property type="match status" value="1"/>
</dbReference>
<evidence type="ECO:0000259" key="6">
    <source>
        <dbReference type="Pfam" id="PF00462"/>
    </source>
</evidence>
<keyword evidence="3" id="KW-0408">Iron</keyword>
<dbReference type="CDD" id="cd03028">
    <property type="entry name" value="GRX_PICOT_like"/>
    <property type="match status" value="1"/>
</dbReference>
<evidence type="ECO:0000256" key="2">
    <source>
        <dbReference type="ARBA" id="ARBA00022723"/>
    </source>
</evidence>
<sequence length="288" mass="31876">MFAFTTPLPIGTSSSRVATVANGPSKLFTPVLPRATIRRALIHRASIRAQQYGSVEDLPTEPIPRSVEELPAYWSRPGVYGVYSSKNVLQYVAAVADVRSAIANHVLFVKDEDLRHSVRMLTVDNLDQAEALGDLAEKWVITHADYGPGIPPGNSDTAPEWRKERKEENLCIPPGCPSELLEGEIENIVRDNDIVLFMKGTRRGPRCGFSAAVVDMLQNVTKDFVCVDCLDEARNPGLRNGIKQYSKWPTIPQLYIRGDFVGGHDIVRDMMVSGELQSMLETVAAEQQ</sequence>
<name>A0A2V3INR0_9FLOR</name>
<dbReference type="InterPro" id="IPR036249">
    <property type="entry name" value="Thioredoxin-like_sf"/>
</dbReference>
<dbReference type="InterPro" id="IPR004480">
    <property type="entry name" value="Monothiol_GRX-rel"/>
</dbReference>
<comment type="caution">
    <text evidence="7">The sequence shown here is derived from an EMBL/GenBank/DDBJ whole genome shotgun (WGS) entry which is preliminary data.</text>
</comment>
<dbReference type="InterPro" id="IPR033658">
    <property type="entry name" value="GRX_PICOT-like"/>
</dbReference>
<dbReference type="PANTHER" id="PTHR10293:SF16">
    <property type="entry name" value="GLUTAREDOXIN-RELATED PROTEIN 5, MITOCHONDRIAL"/>
    <property type="match status" value="1"/>
</dbReference>
<evidence type="ECO:0000256" key="1">
    <source>
        <dbReference type="ARBA" id="ARBA00022714"/>
    </source>
</evidence>
<evidence type="ECO:0000313" key="8">
    <source>
        <dbReference type="Proteomes" id="UP000247409"/>
    </source>
</evidence>
<keyword evidence="5" id="KW-0676">Redox-active center</keyword>
<dbReference type="SUPFAM" id="SSF52833">
    <property type="entry name" value="Thioredoxin-like"/>
    <property type="match status" value="1"/>
</dbReference>
<dbReference type="PANTHER" id="PTHR10293">
    <property type="entry name" value="GLUTAREDOXIN FAMILY MEMBER"/>
    <property type="match status" value="1"/>
</dbReference>
<feature type="domain" description="Glutaredoxin" evidence="6">
    <location>
        <begin position="194"/>
        <end position="261"/>
    </location>
</feature>
<evidence type="ECO:0000256" key="5">
    <source>
        <dbReference type="ARBA" id="ARBA00023284"/>
    </source>
</evidence>
<proteinExistence type="predicted"/>
<reference evidence="7 8" key="1">
    <citation type="journal article" date="2018" name="Mol. Biol. Evol.">
        <title>Analysis of the draft genome of the red seaweed Gracilariopsis chorda provides insights into genome size evolution in Rhodophyta.</title>
        <authorList>
            <person name="Lee J."/>
            <person name="Yang E.C."/>
            <person name="Graf L."/>
            <person name="Yang J.H."/>
            <person name="Qiu H."/>
            <person name="Zel Zion U."/>
            <person name="Chan C.X."/>
            <person name="Stephens T.G."/>
            <person name="Weber A.P.M."/>
            <person name="Boo G.H."/>
            <person name="Boo S.M."/>
            <person name="Kim K.M."/>
            <person name="Shin Y."/>
            <person name="Jung M."/>
            <person name="Lee S.J."/>
            <person name="Yim H.S."/>
            <person name="Lee J.H."/>
            <person name="Bhattacharya D."/>
            <person name="Yoon H.S."/>
        </authorList>
    </citation>
    <scope>NUCLEOTIDE SEQUENCE [LARGE SCALE GENOMIC DNA]</scope>
    <source>
        <strain evidence="7 8">SKKU-2015</strain>
        <tissue evidence="7">Whole body</tissue>
    </source>
</reference>
<dbReference type="EMBL" id="NBIV01000114">
    <property type="protein sequence ID" value="PXF43718.1"/>
    <property type="molecule type" value="Genomic_DNA"/>
</dbReference>
<keyword evidence="8" id="KW-1185">Reference proteome</keyword>
<dbReference type="GO" id="GO:0005759">
    <property type="term" value="C:mitochondrial matrix"/>
    <property type="evidence" value="ECO:0007669"/>
    <property type="project" value="TreeGrafter"/>
</dbReference>
<keyword evidence="4" id="KW-0411">Iron-sulfur</keyword>
<dbReference type="GO" id="GO:0046872">
    <property type="term" value="F:metal ion binding"/>
    <property type="evidence" value="ECO:0007669"/>
    <property type="project" value="UniProtKB-KW"/>
</dbReference>
<gene>
    <name evidence="7" type="ORF">BWQ96_06548</name>
</gene>
<dbReference type="Pfam" id="PF00462">
    <property type="entry name" value="Glutaredoxin"/>
    <property type="match status" value="1"/>
</dbReference>
<dbReference type="Proteomes" id="UP000247409">
    <property type="component" value="Unassembled WGS sequence"/>
</dbReference>
<dbReference type="PROSITE" id="PS51354">
    <property type="entry name" value="GLUTAREDOXIN_2"/>
    <property type="match status" value="1"/>
</dbReference>
<organism evidence="7 8">
    <name type="scientific">Gracilariopsis chorda</name>
    <dbReference type="NCBI Taxonomy" id="448386"/>
    <lineage>
        <taxon>Eukaryota</taxon>
        <taxon>Rhodophyta</taxon>
        <taxon>Florideophyceae</taxon>
        <taxon>Rhodymeniophycidae</taxon>
        <taxon>Gracilariales</taxon>
        <taxon>Gracilariaceae</taxon>
        <taxon>Gracilariopsis</taxon>
    </lineage>
</organism>
<accession>A0A2V3INR0</accession>
<dbReference type="STRING" id="448386.A0A2V3INR0"/>